<reference evidence="4 5" key="1">
    <citation type="submission" date="2017-05" db="EMBL/GenBank/DDBJ databases">
        <title>Bifidobacterium vansinderenii sp. nov.</title>
        <authorList>
            <person name="Lugli G.A."/>
            <person name="Duranti S."/>
            <person name="Mangifesta M."/>
        </authorList>
    </citation>
    <scope>NUCLEOTIDE SEQUENCE [LARGE SCALE GENOMIC DNA]</scope>
    <source>
        <strain evidence="4 5">Tam10B</strain>
    </source>
</reference>
<sequence length="203" mass="21990">MRTAFEAVGLRQGRDSVAYGTMLSHRAHALALGLVRAMSGDDHALIRKDGHGRPYVVDGTAAPAAESPDWSVSISHADGLIACAAHQGGRVGIDVEEVRRPTAGVLRHCFSPRQREELRDIAGNDDADACTDMIAERATMLWTLKEAYGKFTGLGLADCVAIRACEPGFCRCRGLAVAQTRHVLNGRQYWCSVVFPSKEGERK</sequence>
<dbReference type="PANTHER" id="PTHR12215">
    <property type="entry name" value="PHOSPHOPANTETHEINE TRANSFERASE"/>
    <property type="match status" value="1"/>
</dbReference>
<comment type="similarity">
    <text evidence="1">Belongs to the P-Pant transferase superfamily. Gsp/Sfp/HetI/AcpT family.</text>
</comment>
<feature type="domain" description="4'-phosphopantetheinyl transferase" evidence="3">
    <location>
        <begin position="90"/>
        <end position="170"/>
    </location>
</feature>
<accession>A0A229VX46</accession>
<evidence type="ECO:0000313" key="4">
    <source>
        <dbReference type="EMBL" id="OXN00177.1"/>
    </source>
</evidence>
<dbReference type="AlphaFoldDB" id="A0A229VX46"/>
<dbReference type="SUPFAM" id="SSF56214">
    <property type="entry name" value="4'-phosphopantetheinyl transferase"/>
    <property type="match status" value="2"/>
</dbReference>
<dbReference type="GO" id="GO:0000287">
    <property type="term" value="F:magnesium ion binding"/>
    <property type="evidence" value="ECO:0007669"/>
    <property type="project" value="InterPro"/>
</dbReference>
<dbReference type="GO" id="GO:0005829">
    <property type="term" value="C:cytosol"/>
    <property type="evidence" value="ECO:0007669"/>
    <property type="project" value="TreeGrafter"/>
</dbReference>
<keyword evidence="2 4" id="KW-0808">Transferase</keyword>
<proteinExistence type="inferred from homology"/>
<evidence type="ECO:0000256" key="1">
    <source>
        <dbReference type="ARBA" id="ARBA00010990"/>
    </source>
</evidence>
<dbReference type="Pfam" id="PF01648">
    <property type="entry name" value="ACPS"/>
    <property type="match status" value="1"/>
</dbReference>
<dbReference type="EMBL" id="NEWD01000020">
    <property type="protein sequence ID" value="OXN00177.1"/>
    <property type="molecule type" value="Genomic_DNA"/>
</dbReference>
<protein>
    <submittedName>
        <fullName evidence="4">4'-phosphopantetheinyl transferase superfamily</fullName>
    </submittedName>
</protein>
<organism evidence="4 5">
    <name type="scientific">Bifidobacterium vansinderenii</name>
    <dbReference type="NCBI Taxonomy" id="1984871"/>
    <lineage>
        <taxon>Bacteria</taxon>
        <taxon>Bacillati</taxon>
        <taxon>Actinomycetota</taxon>
        <taxon>Actinomycetes</taxon>
        <taxon>Bifidobacteriales</taxon>
        <taxon>Bifidobacteriaceae</taxon>
        <taxon>Bifidobacterium</taxon>
    </lineage>
</organism>
<dbReference type="PANTHER" id="PTHR12215:SF10">
    <property type="entry name" value="L-AMINOADIPATE-SEMIALDEHYDE DEHYDROGENASE-PHOSPHOPANTETHEINYL TRANSFERASE"/>
    <property type="match status" value="1"/>
</dbReference>
<keyword evidence="5" id="KW-1185">Reference proteome</keyword>
<dbReference type="OrthoDB" id="190168at2"/>
<gene>
    <name evidence="4" type="ORF">Tam10B_1524</name>
</gene>
<dbReference type="Proteomes" id="UP000215433">
    <property type="component" value="Unassembled WGS sequence"/>
</dbReference>
<dbReference type="Gene3D" id="3.90.470.20">
    <property type="entry name" value="4'-phosphopantetheinyl transferase domain"/>
    <property type="match status" value="2"/>
</dbReference>
<evidence type="ECO:0000256" key="2">
    <source>
        <dbReference type="ARBA" id="ARBA00022679"/>
    </source>
</evidence>
<dbReference type="GO" id="GO:0008897">
    <property type="term" value="F:holo-[acyl-carrier-protein] synthase activity"/>
    <property type="evidence" value="ECO:0007669"/>
    <property type="project" value="InterPro"/>
</dbReference>
<name>A0A229VX46_9BIFI</name>
<dbReference type="InterPro" id="IPR008278">
    <property type="entry name" value="4-PPantetheinyl_Trfase_dom"/>
</dbReference>
<dbReference type="InterPro" id="IPR050559">
    <property type="entry name" value="P-Pant_transferase_sf"/>
</dbReference>
<dbReference type="GO" id="GO:0019878">
    <property type="term" value="P:lysine biosynthetic process via aminoadipic acid"/>
    <property type="evidence" value="ECO:0007669"/>
    <property type="project" value="TreeGrafter"/>
</dbReference>
<dbReference type="InterPro" id="IPR037143">
    <property type="entry name" value="4-PPantetheinyl_Trfase_dom_sf"/>
</dbReference>
<evidence type="ECO:0000259" key="3">
    <source>
        <dbReference type="Pfam" id="PF01648"/>
    </source>
</evidence>
<comment type="caution">
    <text evidence="4">The sequence shown here is derived from an EMBL/GenBank/DDBJ whole genome shotgun (WGS) entry which is preliminary data.</text>
</comment>
<evidence type="ECO:0000313" key="5">
    <source>
        <dbReference type="Proteomes" id="UP000215433"/>
    </source>
</evidence>
<dbReference type="RefSeq" id="WP_093960673.1">
    <property type="nucleotide sequence ID" value="NZ_NEWD01000020.1"/>
</dbReference>